<dbReference type="GO" id="GO:0046872">
    <property type="term" value="F:metal ion binding"/>
    <property type="evidence" value="ECO:0007669"/>
    <property type="project" value="UniProtKB-KW"/>
</dbReference>
<comment type="cofactor">
    <cofactor evidence="1">
        <name>Mg(2+)</name>
        <dbReference type="ChEBI" id="CHEBI:18420"/>
    </cofactor>
</comment>
<dbReference type="PANTHER" id="PTHR35971:SF4">
    <property type="entry name" value="OBSCURIN"/>
    <property type="match status" value="1"/>
</dbReference>
<evidence type="ECO:0000256" key="14">
    <source>
        <dbReference type="ARBA" id="ARBA00022840"/>
    </source>
</evidence>
<dbReference type="PROSITE" id="PS50835">
    <property type="entry name" value="IG_LIKE"/>
    <property type="match status" value="22"/>
</dbReference>
<comment type="similarity">
    <text evidence="4">Belongs to the protein kinase superfamily. CAMK Ser/Thr protein kinase family.</text>
</comment>
<feature type="domain" description="Ig-like" evidence="22">
    <location>
        <begin position="1994"/>
        <end position="2068"/>
    </location>
</feature>
<keyword evidence="15" id="KW-0460">Magnesium</keyword>
<keyword evidence="24" id="KW-1185">Reference proteome</keyword>
<dbReference type="InterPro" id="IPR003599">
    <property type="entry name" value="Ig_sub"/>
</dbReference>
<evidence type="ECO:0000313" key="24">
    <source>
        <dbReference type="Proteomes" id="UP000299084"/>
    </source>
</evidence>
<evidence type="ECO:0000256" key="10">
    <source>
        <dbReference type="ARBA" id="ARBA00022723"/>
    </source>
</evidence>
<feature type="domain" description="Ig-like" evidence="22">
    <location>
        <begin position="749"/>
        <end position="833"/>
    </location>
</feature>
<feature type="domain" description="Ig-like" evidence="22">
    <location>
        <begin position="557"/>
        <end position="652"/>
    </location>
</feature>
<evidence type="ECO:0000256" key="13">
    <source>
        <dbReference type="ARBA" id="ARBA00022777"/>
    </source>
</evidence>
<dbReference type="FunFam" id="2.60.40.10:FF:000707">
    <property type="entry name" value="Obscurin, cytoskeletal calmodulin and titin-interacting RhoGEF"/>
    <property type="match status" value="1"/>
</dbReference>
<dbReference type="FunFam" id="2.60.40.10:FF:000898">
    <property type="entry name" value="Obscurin, cytoskeletal calmodulin and titin-interacting RhoGEF"/>
    <property type="match status" value="1"/>
</dbReference>
<feature type="domain" description="Ig-like" evidence="22">
    <location>
        <begin position="658"/>
        <end position="744"/>
    </location>
</feature>
<evidence type="ECO:0000256" key="9">
    <source>
        <dbReference type="ARBA" id="ARBA00022679"/>
    </source>
</evidence>
<dbReference type="InterPro" id="IPR013098">
    <property type="entry name" value="Ig_I-set"/>
</dbReference>
<dbReference type="Pfam" id="PF07679">
    <property type="entry name" value="I-set"/>
    <property type="match status" value="27"/>
</dbReference>
<keyword evidence="7" id="KW-0723">Serine/threonine-protein kinase</keyword>
<keyword evidence="14" id="KW-0067">ATP-binding</keyword>
<feature type="domain" description="Ig-like" evidence="22">
    <location>
        <begin position="2499"/>
        <end position="2582"/>
    </location>
</feature>
<evidence type="ECO:0000256" key="6">
    <source>
        <dbReference type="ARBA" id="ARBA00022490"/>
    </source>
</evidence>
<comment type="subcellular location">
    <subcellularLocation>
        <location evidence="3">Cytoplasm</location>
    </subcellularLocation>
    <subcellularLocation>
        <location evidence="2">Nucleus</location>
    </subcellularLocation>
</comment>
<keyword evidence="16" id="KW-0112">Calmodulin-binding</keyword>
<proteinExistence type="inferred from homology"/>
<evidence type="ECO:0000256" key="18">
    <source>
        <dbReference type="ARBA" id="ARBA00023242"/>
    </source>
</evidence>
<feature type="domain" description="Ig-like" evidence="22">
    <location>
        <begin position="1814"/>
        <end position="1898"/>
    </location>
</feature>
<gene>
    <name evidence="23" type="primary">Obscurin</name>
    <name evidence="23" type="ORF">Cadr_000005093</name>
</gene>
<feature type="domain" description="Ig-like" evidence="22">
    <location>
        <begin position="1725"/>
        <end position="1807"/>
    </location>
</feature>
<dbReference type="FunFam" id="2.60.40.10:FF:000148">
    <property type="entry name" value="titin isoform X1"/>
    <property type="match status" value="3"/>
</dbReference>
<dbReference type="CDD" id="cd00096">
    <property type="entry name" value="Ig"/>
    <property type="match status" value="3"/>
</dbReference>
<feature type="domain" description="Ig-like" evidence="22">
    <location>
        <begin position="297"/>
        <end position="387"/>
    </location>
</feature>
<dbReference type="FunFam" id="2.60.40.10:FF:001032">
    <property type="entry name" value="Obscurin, cytoskeletal calmodulin and titin-interacting RhoGEF"/>
    <property type="match status" value="1"/>
</dbReference>
<feature type="domain" description="Ig-like" evidence="22">
    <location>
        <begin position="2587"/>
        <end position="2670"/>
    </location>
</feature>
<dbReference type="FunFam" id="2.60.40.10:FF:000872">
    <property type="entry name" value="Obscurin, cytoskeletal calmodulin and titin-interacting RhoGEF"/>
    <property type="match status" value="1"/>
</dbReference>
<keyword evidence="13" id="KW-0418">Kinase</keyword>
<evidence type="ECO:0000259" key="22">
    <source>
        <dbReference type="PROSITE" id="PS50835"/>
    </source>
</evidence>
<dbReference type="InterPro" id="IPR036179">
    <property type="entry name" value="Ig-like_dom_sf"/>
</dbReference>
<accession>A0A5N4ECT4</accession>
<feature type="domain" description="Ig-like" evidence="22">
    <location>
        <begin position="2260"/>
        <end position="2343"/>
    </location>
</feature>
<dbReference type="FunFam" id="2.60.40.10:FF:000075">
    <property type="entry name" value="Obscurin, cytoskeletal calmodulin and titin-interacting RhoGEF"/>
    <property type="match status" value="3"/>
</dbReference>
<feature type="domain" description="Ig-like" evidence="22">
    <location>
        <begin position="2675"/>
        <end position="2758"/>
    </location>
</feature>
<reference evidence="23 24" key="1">
    <citation type="journal article" date="2019" name="Mol. Ecol. Resour.">
        <title>Improving Illumina assemblies with Hi-C and long reads: an example with the North African dromedary.</title>
        <authorList>
            <person name="Elbers J.P."/>
            <person name="Rogers M.F."/>
            <person name="Perelman P.L."/>
            <person name="Proskuryakova A.A."/>
            <person name="Serdyukova N.A."/>
            <person name="Johnson W.E."/>
            <person name="Horin P."/>
            <person name="Corander J."/>
            <person name="Murphy D."/>
            <person name="Burger P.A."/>
        </authorList>
    </citation>
    <scope>NUCLEOTIDE SEQUENCE [LARGE SCALE GENOMIC DNA]</scope>
    <source>
        <strain evidence="23">Drom800</strain>
        <tissue evidence="23">Blood</tissue>
    </source>
</reference>
<keyword evidence="8" id="KW-0597">Phosphoprotein</keyword>
<dbReference type="FunFam" id="2.60.40.10:FF:000050">
    <property type="entry name" value="Titin isoform B"/>
    <property type="match status" value="2"/>
</dbReference>
<dbReference type="GO" id="GO:0005737">
    <property type="term" value="C:cytoplasm"/>
    <property type="evidence" value="ECO:0007669"/>
    <property type="project" value="UniProtKB-SubCell"/>
</dbReference>
<sequence>MGKGVDPQEVSFTAEPSVVFAKEQTAHNEVQAMAGASATLSCEVAQAQTEVTWYKDGKKLSSSSEVRVEATGCTRRLVVQQAGKADAGEYSCEAGGQRVSFHLGITGSLEVTFSDTASDTDVKEKGSIMQIEVIKVNMKKTDDAIENQAKFLNSYNTEEQIVMTKKTGEVALRCESSEPSRDSHRRAHSSVCQGAAVVCSKRHTGVGRTGMPSCKVAQAQREVTWFKDEKKLSASSKVHVEAKGYTRQLAVPPAGKVDTGEYRSTDVTLGPESLLLHECHGSVTWGVFDPVCSSLLPEPLAVFAKEQPVQSEMQAVAGANAMLSCKVAQAQTEVTWYKDGKKLSASSKVHMEAKGCTRQLVVQQVGKADAGEYSCEAGGQRVSFRLDVTEPMTMFAKEQPVCREIQAKAGASATLSCEVAQAQTEVTWYKDEKKLNASSKVCMEAAGRTRRLVVQQVGKADAGEYSCEAGGQRVSFRLGVTGMCRAGEHEDIVLTATLATPSVAAVTWLKDGVEIRRSKRHETASLGNTHTLTVRGAQTMDSAVYSCRTGLEGQDFPVQVEEVAAKFCRPLEPVSGELGSTVTLTCELSPAQAQVVWRCGNTQLRAGKRFQMAASGLLRSLTVSGLRAEDAGEYVCESRDDRTSAKLTVSVEYLSAVPRVVKFTSGLSTVVAEEGCEATFQCVVTPSDVAITWFRDGAQLRPSKKFLISQTGGSHSLTIVGVALEDAGQISAEAEGVTSAAALRVREAPVLFKKKLEPQTVEERSTVTMEVELTRQWPDVRWTRNAMALVPGKKVEIHAEGSSHRLVLHSVGFADRGFYGCETPDDKTQAKLTVETRQVRLVRGLQAVEAQEQGTATMEVELSHADVEGTWTRDGLRLQPGPTCQLAVHGPTHTLTLSQLQQQDSGLVAFRAEGVHTSARLVVTGSTSHHPVPVSPELPVTFSRPLQDVVATEKDKVVLDCELSRPNVDVCWLKDGVELRASKTLGLVAQGACRSLVIYCCGRGDQGTYVCDAHDAQSSASLKVQASAWPSCSAFASRLLYPLSKLGSGSQTALYIRVWQNLLAVPGRNVQIVRPLEDVEVMEKEGATFTCEVSHDEVPAQWFQEGSKLRPSDNVRIRQEGARRTVGRTYTLIYRRVLVEDAGEIKFVAENAESRAQLRVKELPVTILRPLRDKIAMEKHRGVLECQMSRASAQVRWFKGSVELQPGDKYEMVSDGLYRKLIIDSVQPEDEDTYTCDAGDVKTSAQFFVEEQSITIVRGLQDVTVLEPAPAWFECETSIPSVRPPKWLLGKTVLQAGADVGIEQEGTVHRLTLRRTCSTMTGPVHFTIGKSRSTASLVVSDIPVVLTRPLEPKVGRELQSVVLSCDFKPPPKAVQWYKEETPLAPSHKFKMRLEGHMAELRILRLTPSDTGIYRCQAGSAQSSAEVTVEVREVTVKQPLQDLEVTEEGSACFSCELSHEDEEVEWSLNGTPLYNDSFHEITHEGRRHTLVLKWVRRVDTGIVCASSPKVTASARLKVKGKPVVFLKALDDVSAEERGTLALQCEVSDHQASVVWRKDGVELGPSDKYDFLHTAGTRGLVVHDLSQDDAGLYTCDVGTDETHAHVSVHDLHVGITKRLKTMEVLEGDSCHFECILSHENAGDVAVWTVGGKTVGSSGRFRATRQGRKYTLAIQDAAPSDAGEVVFSVRDLTSKASLIVRGVMRAMAMGGPVAVPHGPTSLLLSERPVDIMKPLEDQQAVLGEDVTLRCELSRVGTPVRWLKDGKAIRKSQKYELLTEGTQATLIVHAASLKDSGNYTCETDTSKSTASLRVEEKPNRFTEELADLQVEEKGTAVFVCKTERPAATVTWRKGLTELPASGKHVPSQEGLTLKLTISALEKVDSDTYTCDIGQAQSQARLLVQGQRVLITEDLEDVEVQEGCPATFCCRISPADYKPVHWFLDKTPLYANELNQIEAQPGGYHVLTLRQLALKDSGTVHFEAGDQRASATLRVTEKPSVFSQELTDATVTEGEDLTLVCETAASDSSVYWTKDGKALRPSARCRLTYEGRQAQLVITGTTLQDSGRYKCEAGGAWSSSIVRVHARPVRFREGLKDMEVLEGGAATLRCTLSSVATPVEWRCGDEVLRSGGKYTLRQEGTMLELVVRDLQPQDSGQYSCCVGDQTTSARLTVKAQPAEFLGGLRSKEATEGTTATLRCELSKEAPVEWRKGPKTLRTGDRVTLRQDGAVCELEIRGLTVADAGEYSCMCGQERTSATLTVKALPAEFIRRLRSKEAAEGTTATLHCELSKEAPVEWRKGPETLRTGDRVSLRQDGAVCELEIRDLTVADAGEYSCVCGQERTSATLTVQGKDRVWPRGAVASSLSTQFTKVMEPKQAAREATLTSMLRCELSKAAACSGGRDHERYGEDILFALPTKFTKGLRNEEATEGTTATLHCELSKEAPVEWRKGPEILRAGDRVSLRQDGAVCELEIHGLTMADAGEYSCVCGQERTSAKLTIKALPTKFTKGLRNEEAMEGATATLHCELSKAAPVEWRKGPKTLQSGERVNMTQDGVVCELEIRGLTVADAGEYSCVCGQERTTATLTIKALPAKFTKDLKKEEATEGATVTLHCELSKEAPVKWRKGPEVLKSEDRVSLRQEGVMCELEIRGLAMADAGEYSCVCGQERTSATLTVKALPAKFIKGLKKEEATEGARAVLCCELSKEAPVEWRKGPKTLISEDRVSLRQEGVMCELEIRGLTVADAGEYSCVCGQERTSATLTVKGKHHIRRGTEGATVTLHCELSKEAPVEWRKGPEVLISGDRVSLRKDGVVCDLEIHGLTMADAGEYSCVCGGENPATLNIKGKDHVWPPEWLLSDTYSDVLCRVTLPSPPAKCHKGLKGRKRPQKEPELYCVCELSKEAPWSGGRAKTLISEDRVSLRQEGVMCELESVA</sequence>
<dbReference type="InterPro" id="IPR007110">
    <property type="entry name" value="Ig-like_dom"/>
</dbReference>
<keyword evidence="10" id="KW-0479">Metal-binding</keyword>
<comment type="catalytic activity">
    <reaction evidence="21">
        <text>L-seryl-[protein] + ATP = O-phospho-L-seryl-[protein] + ADP + H(+)</text>
        <dbReference type="Rhea" id="RHEA:17989"/>
        <dbReference type="Rhea" id="RHEA-COMP:9863"/>
        <dbReference type="Rhea" id="RHEA-COMP:11604"/>
        <dbReference type="ChEBI" id="CHEBI:15378"/>
        <dbReference type="ChEBI" id="CHEBI:29999"/>
        <dbReference type="ChEBI" id="CHEBI:30616"/>
        <dbReference type="ChEBI" id="CHEBI:83421"/>
        <dbReference type="ChEBI" id="CHEBI:456216"/>
        <dbReference type="EC" id="2.7.11.1"/>
    </reaction>
</comment>
<dbReference type="SMART" id="SM00409">
    <property type="entry name" value="IG"/>
    <property type="match status" value="27"/>
</dbReference>
<dbReference type="Gene3D" id="2.60.40.10">
    <property type="entry name" value="Immunoglobulins"/>
    <property type="match status" value="29"/>
</dbReference>
<evidence type="ECO:0000256" key="3">
    <source>
        <dbReference type="ARBA" id="ARBA00004496"/>
    </source>
</evidence>
<evidence type="ECO:0000256" key="21">
    <source>
        <dbReference type="ARBA" id="ARBA00048679"/>
    </source>
</evidence>
<dbReference type="FunFam" id="2.60.40.10:FF:001136">
    <property type="entry name" value="Obscurin, cytoskeletal calmodulin and titin-interacting RhoGEF"/>
    <property type="match status" value="1"/>
</dbReference>
<keyword evidence="12" id="KW-0547">Nucleotide-binding</keyword>
<protein>
    <recommendedName>
        <fullName evidence="5">non-specific serine/threonine protein kinase</fullName>
        <ecNumber evidence="5">2.7.11.1</ecNumber>
    </recommendedName>
</protein>
<feature type="domain" description="Ig-like" evidence="22">
    <location>
        <begin position="1521"/>
        <end position="1605"/>
    </location>
</feature>
<dbReference type="GO" id="GO:0004674">
    <property type="term" value="F:protein serine/threonine kinase activity"/>
    <property type="evidence" value="ECO:0007669"/>
    <property type="project" value="UniProtKB-KW"/>
</dbReference>
<dbReference type="FunFam" id="2.60.40.10:FF:000903">
    <property type="entry name" value="obscurin isoform X6"/>
    <property type="match status" value="1"/>
</dbReference>
<keyword evidence="6" id="KW-0963">Cytoplasm</keyword>
<name>A0A5N4ECT4_CAMDR</name>
<keyword evidence="19" id="KW-0393">Immunoglobulin domain</keyword>
<dbReference type="EMBL" id="JWIN03000003">
    <property type="protein sequence ID" value="KAB1281104.1"/>
    <property type="molecule type" value="Genomic_DNA"/>
</dbReference>
<dbReference type="InterPro" id="IPR013783">
    <property type="entry name" value="Ig-like_fold"/>
</dbReference>
<evidence type="ECO:0000256" key="5">
    <source>
        <dbReference type="ARBA" id="ARBA00012513"/>
    </source>
</evidence>
<evidence type="ECO:0000256" key="1">
    <source>
        <dbReference type="ARBA" id="ARBA00001946"/>
    </source>
</evidence>
<dbReference type="SMART" id="SM00406">
    <property type="entry name" value="IGv"/>
    <property type="match status" value="9"/>
</dbReference>
<dbReference type="FunFam" id="2.60.40.10:FF:000211">
    <property type="entry name" value="Obscurin-like protein 1"/>
    <property type="match status" value="1"/>
</dbReference>
<feature type="domain" description="Ig-like" evidence="22">
    <location>
        <begin position="391"/>
        <end position="469"/>
    </location>
</feature>
<dbReference type="Proteomes" id="UP000299084">
    <property type="component" value="Unassembled WGS sequence"/>
</dbReference>
<keyword evidence="17" id="KW-1015">Disulfide bond</keyword>
<dbReference type="FunFam" id="2.60.40.10:FF:000599">
    <property type="entry name" value="obscurin isoform X3"/>
    <property type="match status" value="1"/>
</dbReference>
<dbReference type="PANTHER" id="PTHR35971">
    <property type="entry name" value="SI:DKEY-31G6.6"/>
    <property type="match status" value="1"/>
</dbReference>
<keyword evidence="18" id="KW-0539">Nucleus</keyword>
<dbReference type="GO" id="GO:0005634">
    <property type="term" value="C:nucleus"/>
    <property type="evidence" value="ECO:0007669"/>
    <property type="project" value="UniProtKB-SubCell"/>
</dbReference>
<comment type="catalytic activity">
    <reaction evidence="20">
        <text>L-threonyl-[protein] + ATP = O-phospho-L-threonyl-[protein] + ADP + H(+)</text>
        <dbReference type="Rhea" id="RHEA:46608"/>
        <dbReference type="Rhea" id="RHEA-COMP:11060"/>
        <dbReference type="Rhea" id="RHEA-COMP:11605"/>
        <dbReference type="ChEBI" id="CHEBI:15378"/>
        <dbReference type="ChEBI" id="CHEBI:30013"/>
        <dbReference type="ChEBI" id="CHEBI:30616"/>
        <dbReference type="ChEBI" id="CHEBI:61977"/>
        <dbReference type="ChEBI" id="CHEBI:456216"/>
        <dbReference type="EC" id="2.7.11.1"/>
    </reaction>
</comment>
<dbReference type="SMART" id="SM00408">
    <property type="entry name" value="IGc2"/>
    <property type="match status" value="22"/>
</dbReference>
<evidence type="ECO:0000256" key="12">
    <source>
        <dbReference type="ARBA" id="ARBA00022741"/>
    </source>
</evidence>
<dbReference type="FunFam" id="2.60.40.10:FF:001214">
    <property type="entry name" value="Obscurin, cytoskeletal calmodulin and titin-interacting RhoGEF"/>
    <property type="match status" value="1"/>
</dbReference>
<keyword evidence="11" id="KW-0677">Repeat</keyword>
<organism evidence="23 24">
    <name type="scientific">Camelus dromedarius</name>
    <name type="common">Dromedary</name>
    <name type="synonym">Arabian camel</name>
    <dbReference type="NCBI Taxonomy" id="9838"/>
    <lineage>
        <taxon>Eukaryota</taxon>
        <taxon>Metazoa</taxon>
        <taxon>Chordata</taxon>
        <taxon>Craniata</taxon>
        <taxon>Vertebrata</taxon>
        <taxon>Euteleostomi</taxon>
        <taxon>Mammalia</taxon>
        <taxon>Eutheria</taxon>
        <taxon>Laurasiatheria</taxon>
        <taxon>Artiodactyla</taxon>
        <taxon>Tylopoda</taxon>
        <taxon>Camelidae</taxon>
        <taxon>Camelus</taxon>
    </lineage>
</organism>
<evidence type="ECO:0000256" key="11">
    <source>
        <dbReference type="ARBA" id="ARBA00022737"/>
    </source>
</evidence>
<dbReference type="InterPro" id="IPR003598">
    <property type="entry name" value="Ig_sub2"/>
</dbReference>
<evidence type="ECO:0000256" key="17">
    <source>
        <dbReference type="ARBA" id="ARBA00023157"/>
    </source>
</evidence>
<evidence type="ECO:0000256" key="2">
    <source>
        <dbReference type="ARBA" id="ARBA00004123"/>
    </source>
</evidence>
<dbReference type="FunFam" id="2.60.40.10:FF:000228">
    <property type="entry name" value="obscurin isoform X4"/>
    <property type="match status" value="7"/>
</dbReference>
<evidence type="ECO:0000256" key="4">
    <source>
        <dbReference type="ARBA" id="ARBA00006692"/>
    </source>
</evidence>
<keyword evidence="9" id="KW-0808">Transferase</keyword>
<feature type="domain" description="Ig-like" evidence="22">
    <location>
        <begin position="1164"/>
        <end position="1255"/>
    </location>
</feature>
<feature type="domain" description="Ig-like" evidence="22">
    <location>
        <begin position="471"/>
        <end position="548"/>
    </location>
</feature>
<evidence type="ECO:0000256" key="7">
    <source>
        <dbReference type="ARBA" id="ARBA00022527"/>
    </source>
</evidence>
<dbReference type="InterPro" id="IPR052385">
    <property type="entry name" value="Obscurin/Obscurin-like_Reg"/>
</dbReference>
<evidence type="ECO:0000256" key="8">
    <source>
        <dbReference type="ARBA" id="ARBA00022553"/>
    </source>
</evidence>
<dbReference type="InterPro" id="IPR013106">
    <property type="entry name" value="Ig_V-set"/>
</dbReference>
<feature type="domain" description="Ig-like" evidence="22">
    <location>
        <begin position="1343"/>
        <end position="1427"/>
    </location>
</feature>
<comment type="caution">
    <text evidence="23">The sequence shown here is derived from an EMBL/GenBank/DDBJ whole genome shotgun (WGS) entry which is preliminary data.</text>
</comment>
<feature type="domain" description="Ig-like" evidence="22">
    <location>
        <begin position="936"/>
        <end position="1027"/>
    </location>
</feature>
<evidence type="ECO:0000256" key="16">
    <source>
        <dbReference type="ARBA" id="ARBA00022860"/>
    </source>
</evidence>
<feature type="domain" description="Ig-like" evidence="22">
    <location>
        <begin position="1066"/>
        <end position="1159"/>
    </location>
</feature>
<dbReference type="SUPFAM" id="SSF48726">
    <property type="entry name" value="Immunoglobulin"/>
    <property type="match status" value="28"/>
</dbReference>
<feature type="domain" description="Ig-like" evidence="22">
    <location>
        <begin position="2411"/>
        <end position="2494"/>
    </location>
</feature>
<evidence type="ECO:0000313" key="23">
    <source>
        <dbReference type="EMBL" id="KAB1281104.1"/>
    </source>
</evidence>
<evidence type="ECO:0000256" key="20">
    <source>
        <dbReference type="ARBA" id="ARBA00047899"/>
    </source>
</evidence>
<dbReference type="GO" id="GO:0005516">
    <property type="term" value="F:calmodulin binding"/>
    <property type="evidence" value="ECO:0007669"/>
    <property type="project" value="UniProtKB-KW"/>
</dbReference>
<feature type="domain" description="Ig-like" evidence="22">
    <location>
        <begin position="2083"/>
        <end position="2167"/>
    </location>
</feature>
<dbReference type="FunFam" id="2.60.40.10:FF:000421">
    <property type="entry name" value="LOW QUALITY PROTEIN: obscurin"/>
    <property type="match status" value="1"/>
</dbReference>
<dbReference type="GO" id="GO:0005524">
    <property type="term" value="F:ATP binding"/>
    <property type="evidence" value="ECO:0007669"/>
    <property type="project" value="UniProtKB-KW"/>
</dbReference>
<evidence type="ECO:0000256" key="15">
    <source>
        <dbReference type="ARBA" id="ARBA00022842"/>
    </source>
</evidence>
<feature type="domain" description="Ig-like" evidence="22">
    <location>
        <begin position="16"/>
        <end position="112"/>
    </location>
</feature>
<dbReference type="EC" id="2.7.11.1" evidence="5"/>
<feature type="domain" description="Ig-like" evidence="22">
    <location>
        <begin position="2172"/>
        <end position="2255"/>
    </location>
</feature>
<evidence type="ECO:0000256" key="19">
    <source>
        <dbReference type="ARBA" id="ARBA00023319"/>
    </source>
</evidence>
<dbReference type="FunFam" id="2.60.40.10:FF:000841">
    <property type="entry name" value="obscurin isoform X4"/>
    <property type="match status" value="1"/>
</dbReference>